<accession>A0A9P1BUG0</accession>
<keyword evidence="1" id="KW-0175">Coiled coil</keyword>
<feature type="coiled-coil region" evidence="1">
    <location>
        <begin position="74"/>
        <end position="125"/>
    </location>
</feature>
<reference evidence="3 4" key="2">
    <citation type="submission" date="2024-05" db="EMBL/GenBank/DDBJ databases">
        <authorList>
            <person name="Chen Y."/>
            <person name="Shah S."/>
            <person name="Dougan E. K."/>
            <person name="Thang M."/>
            <person name="Chan C."/>
        </authorList>
    </citation>
    <scope>NUCLEOTIDE SEQUENCE [LARGE SCALE GENOMIC DNA]</scope>
</reference>
<evidence type="ECO:0000256" key="1">
    <source>
        <dbReference type="SAM" id="Coils"/>
    </source>
</evidence>
<dbReference type="AlphaFoldDB" id="A0A9P1BUG0"/>
<dbReference type="EMBL" id="CAMXCT030000518">
    <property type="protein sequence ID" value="CAL4767189.1"/>
    <property type="molecule type" value="Genomic_DNA"/>
</dbReference>
<dbReference type="EMBL" id="CAMXCT020000518">
    <property type="protein sequence ID" value="CAL1133252.1"/>
    <property type="molecule type" value="Genomic_DNA"/>
</dbReference>
<sequence length="563" mass="68272">MVKLTENLQRSLQNRSVLEAKMAELRPAQQNHLLRRRAAEENAWKLLRDTQLHDEELCDLQKALKAKCEEKESIPGLEKRLHELQQQREELTRLSQEASRDAREAATLEAEATQLKAKATEEVQRELALDRALLARRTSLQCRIFRALAEYAAGMQKYDEFGARMAEWLFQVWEHKREEEEERRRLQSWFCSKGPQFLGAWHARAAKLLSLRRTLDVADVAQLQVAFQQWAEVFEEERLWSRFALRVTQWRRRHLRRVGLVLWRAGVKQSKRQDLWPHHRILLSKVLQKWHEVSLAALHLCERLTWAETHFLVMQLSFQRAVLRRWQLQCQETAKRAKRLKDHCKFQQRKKNLRSWRTLWLFHGAFRGPLRPLFRRCLRRAFRAFQLNLLLASVALHNARRRLRRSFDALQRQGRQDKPVQTRPRRVMVVWGWWRFLAKQSRQLKARREKWKRFLLQKRLQHWHRFVEIRKRTKRDAWRTFRNICSSRRRRRLLLEGFQGRRKNHDLHRSFMAFLICWERAARQRRQSMHCAEEECQALAERLQLAERQTQELQDVQECRELL</sequence>
<protein>
    <submittedName>
        <fullName evidence="2">Uncharacterized protein</fullName>
    </submittedName>
</protein>
<proteinExistence type="predicted"/>
<reference evidence="2" key="1">
    <citation type="submission" date="2022-10" db="EMBL/GenBank/DDBJ databases">
        <authorList>
            <person name="Chen Y."/>
            <person name="Dougan E. K."/>
            <person name="Chan C."/>
            <person name="Rhodes N."/>
            <person name="Thang M."/>
        </authorList>
    </citation>
    <scope>NUCLEOTIDE SEQUENCE</scope>
</reference>
<feature type="coiled-coil region" evidence="1">
    <location>
        <begin position="529"/>
        <end position="556"/>
    </location>
</feature>
<comment type="caution">
    <text evidence="2">The sequence shown here is derived from an EMBL/GenBank/DDBJ whole genome shotgun (WGS) entry which is preliminary data.</text>
</comment>
<name>A0A9P1BUG0_9DINO</name>
<evidence type="ECO:0000313" key="3">
    <source>
        <dbReference type="EMBL" id="CAL4767189.1"/>
    </source>
</evidence>
<keyword evidence="4" id="KW-1185">Reference proteome</keyword>
<evidence type="ECO:0000313" key="4">
    <source>
        <dbReference type="Proteomes" id="UP001152797"/>
    </source>
</evidence>
<dbReference type="EMBL" id="CAMXCT010000518">
    <property type="protein sequence ID" value="CAI3979877.1"/>
    <property type="molecule type" value="Genomic_DNA"/>
</dbReference>
<dbReference type="Proteomes" id="UP001152797">
    <property type="component" value="Unassembled WGS sequence"/>
</dbReference>
<organism evidence="2">
    <name type="scientific">Cladocopium goreaui</name>
    <dbReference type="NCBI Taxonomy" id="2562237"/>
    <lineage>
        <taxon>Eukaryota</taxon>
        <taxon>Sar</taxon>
        <taxon>Alveolata</taxon>
        <taxon>Dinophyceae</taxon>
        <taxon>Suessiales</taxon>
        <taxon>Symbiodiniaceae</taxon>
        <taxon>Cladocopium</taxon>
    </lineage>
</organism>
<evidence type="ECO:0000313" key="2">
    <source>
        <dbReference type="EMBL" id="CAI3979877.1"/>
    </source>
</evidence>
<gene>
    <name evidence="2" type="ORF">C1SCF055_LOCUS7799</name>
</gene>